<dbReference type="SMART" id="SM00062">
    <property type="entry name" value="PBPb"/>
    <property type="match status" value="1"/>
</dbReference>
<protein>
    <submittedName>
        <fullName evidence="7">Putative glutamine transport system substrate-binding protein</fullName>
    </submittedName>
</protein>
<evidence type="ECO:0000259" key="5">
    <source>
        <dbReference type="SMART" id="SM00062"/>
    </source>
</evidence>
<keyword evidence="2" id="KW-0813">Transport</keyword>
<evidence type="ECO:0000256" key="3">
    <source>
        <dbReference type="ARBA" id="ARBA00022729"/>
    </source>
</evidence>
<feature type="domain" description="Solute-binding protein family 3/N-terminal" evidence="5">
    <location>
        <begin position="43"/>
        <end position="267"/>
    </location>
</feature>
<dbReference type="SMART" id="SM00079">
    <property type="entry name" value="PBPe"/>
    <property type="match status" value="1"/>
</dbReference>
<dbReference type="Proteomes" id="UP000028700">
    <property type="component" value="Unassembled WGS sequence"/>
</dbReference>
<dbReference type="RefSeq" id="WP_034527230.1">
    <property type="nucleotide sequence ID" value="NZ_BBJM01000010.1"/>
</dbReference>
<feature type="chain" id="PRO_5001755092" evidence="4">
    <location>
        <begin position="27"/>
        <end position="277"/>
    </location>
</feature>
<dbReference type="Gene3D" id="3.40.190.10">
    <property type="entry name" value="Periplasmic binding protein-like II"/>
    <property type="match status" value="2"/>
</dbReference>
<evidence type="ECO:0000256" key="2">
    <source>
        <dbReference type="ARBA" id="ARBA00022448"/>
    </source>
</evidence>
<dbReference type="InterPro" id="IPR001320">
    <property type="entry name" value="Iontro_rcpt_C"/>
</dbReference>
<feature type="domain" description="Ionotropic glutamate receptor C-terminal" evidence="6">
    <location>
        <begin position="43"/>
        <end position="266"/>
    </location>
</feature>
<evidence type="ECO:0000259" key="6">
    <source>
        <dbReference type="SMART" id="SM00079"/>
    </source>
</evidence>
<dbReference type="PROSITE" id="PS51257">
    <property type="entry name" value="PROKAR_LIPOPROTEIN"/>
    <property type="match status" value="1"/>
</dbReference>
<organism evidence="7 8">
    <name type="scientific">Secundilactobacillus oryzae JCM 18671</name>
    <dbReference type="NCBI Taxonomy" id="1291743"/>
    <lineage>
        <taxon>Bacteria</taxon>
        <taxon>Bacillati</taxon>
        <taxon>Bacillota</taxon>
        <taxon>Bacilli</taxon>
        <taxon>Lactobacillales</taxon>
        <taxon>Lactobacillaceae</taxon>
        <taxon>Secundilactobacillus</taxon>
    </lineage>
</organism>
<dbReference type="GO" id="GO:0006865">
    <property type="term" value="P:amino acid transport"/>
    <property type="evidence" value="ECO:0007669"/>
    <property type="project" value="TreeGrafter"/>
</dbReference>
<comment type="caution">
    <text evidence="7">The sequence shown here is derived from an EMBL/GenBank/DDBJ whole genome shotgun (WGS) entry which is preliminary data.</text>
</comment>
<evidence type="ECO:0000256" key="4">
    <source>
        <dbReference type="SAM" id="SignalP"/>
    </source>
</evidence>
<gene>
    <name evidence="7" type="ORF">LOSG293_100340</name>
</gene>
<sequence>MKKIIRYIGVMAALCAALIVLTSCGAKPLSEQNVLTNSEKSNTITWGVKADTKLFGLMDIKDNRIKGFEVDIAKALTKQVLGSKGQAKFVQVTSQTRIPLLANGNIDGIIATMTITPEREKQVDFTNSYFDAGQALLVKKGSPIHNVKDLNQKGKTVLGVVGSNSVENIGKYAPKARLLQLSDYAQALTALKSGQGDALTTDNGILYGMAAENPGYVVVGGTFTEEPYGIAVNQGQTEFRQSLNTALAKIEKSGEYNRILKKWFGNVPGFNYEEAKR</sequence>
<comment type="similarity">
    <text evidence="1">Belongs to the bacterial solute-binding protein 3 family.</text>
</comment>
<dbReference type="PANTHER" id="PTHR30085">
    <property type="entry name" value="AMINO ACID ABC TRANSPORTER PERMEASE"/>
    <property type="match status" value="1"/>
</dbReference>
<dbReference type="Pfam" id="PF00497">
    <property type="entry name" value="SBP_bac_3"/>
    <property type="match status" value="1"/>
</dbReference>
<evidence type="ECO:0000313" key="8">
    <source>
        <dbReference type="Proteomes" id="UP000028700"/>
    </source>
</evidence>
<feature type="signal peptide" evidence="4">
    <location>
        <begin position="1"/>
        <end position="26"/>
    </location>
</feature>
<name>A0A081BI01_9LACO</name>
<proteinExistence type="inferred from homology"/>
<reference evidence="7" key="1">
    <citation type="journal article" date="2014" name="Genome Announc.">
        <title>Draft Genome Sequence of Lactobacillus oryzae Strain SG293T.</title>
        <authorList>
            <person name="Tanizawa Y."/>
            <person name="Fujisawa T."/>
            <person name="Mochizuki T."/>
            <person name="Kaminuma E."/>
            <person name="Nakamura Y."/>
            <person name="Tohno M."/>
        </authorList>
    </citation>
    <scope>NUCLEOTIDE SEQUENCE [LARGE SCALE GENOMIC DNA]</scope>
    <source>
        <strain evidence="7">SG293</strain>
    </source>
</reference>
<evidence type="ECO:0000313" key="7">
    <source>
        <dbReference type="EMBL" id="GAK47669.1"/>
    </source>
</evidence>
<accession>A0A081BI01</accession>
<dbReference type="GO" id="GO:0016020">
    <property type="term" value="C:membrane"/>
    <property type="evidence" value="ECO:0007669"/>
    <property type="project" value="InterPro"/>
</dbReference>
<dbReference type="InterPro" id="IPR051455">
    <property type="entry name" value="Bact_solute-bind_prot3"/>
</dbReference>
<keyword evidence="3 4" id="KW-0732">Signal</keyword>
<dbReference type="SUPFAM" id="SSF53850">
    <property type="entry name" value="Periplasmic binding protein-like II"/>
    <property type="match status" value="1"/>
</dbReference>
<dbReference type="GO" id="GO:0015276">
    <property type="term" value="F:ligand-gated monoatomic ion channel activity"/>
    <property type="evidence" value="ECO:0007669"/>
    <property type="project" value="InterPro"/>
</dbReference>
<dbReference type="AlphaFoldDB" id="A0A081BI01"/>
<dbReference type="EMBL" id="BBJM01000010">
    <property type="protein sequence ID" value="GAK47669.1"/>
    <property type="molecule type" value="Genomic_DNA"/>
</dbReference>
<dbReference type="STRING" id="1291743.LOSG293_100340"/>
<dbReference type="PANTHER" id="PTHR30085:SF6">
    <property type="entry name" value="ABC TRANSPORTER GLUTAMINE-BINDING PROTEIN GLNH"/>
    <property type="match status" value="1"/>
</dbReference>
<dbReference type="eggNOG" id="COG0834">
    <property type="taxonomic scope" value="Bacteria"/>
</dbReference>
<dbReference type="GO" id="GO:0030288">
    <property type="term" value="C:outer membrane-bounded periplasmic space"/>
    <property type="evidence" value="ECO:0007669"/>
    <property type="project" value="TreeGrafter"/>
</dbReference>
<dbReference type="GO" id="GO:0005576">
    <property type="term" value="C:extracellular region"/>
    <property type="evidence" value="ECO:0007669"/>
    <property type="project" value="TreeGrafter"/>
</dbReference>
<dbReference type="OrthoDB" id="115856at2"/>
<dbReference type="InterPro" id="IPR001638">
    <property type="entry name" value="Solute-binding_3/MltF_N"/>
</dbReference>
<keyword evidence="8" id="KW-1185">Reference proteome</keyword>
<evidence type="ECO:0000256" key="1">
    <source>
        <dbReference type="ARBA" id="ARBA00010333"/>
    </source>
</evidence>